<name>A0A2U2HJI3_9BURK</name>
<dbReference type="SUPFAM" id="SSF82171">
    <property type="entry name" value="DPP6 N-terminal domain-like"/>
    <property type="match status" value="1"/>
</dbReference>
<comment type="caution">
    <text evidence="1">The sequence shown here is derived from an EMBL/GenBank/DDBJ whole genome shotgun (WGS) entry which is preliminary data.</text>
</comment>
<dbReference type="Gene3D" id="2.120.10.30">
    <property type="entry name" value="TolB, C-terminal domain"/>
    <property type="match status" value="1"/>
</dbReference>
<protein>
    <recommendedName>
        <fullName evidence="3">DUF5050 domain-containing protein</fullName>
    </recommendedName>
</protein>
<dbReference type="Proteomes" id="UP000241421">
    <property type="component" value="Unassembled WGS sequence"/>
</dbReference>
<accession>A0A2U2HJI3</accession>
<reference evidence="1 2" key="1">
    <citation type="submission" date="2018-04" db="EMBL/GenBank/DDBJ databases">
        <title>Massilia violaceinigra sp. nov., a novel purple-pigmented bacterium isolated from Tianshan glacier, Xinjiang, China.</title>
        <authorList>
            <person name="Wang H."/>
        </authorList>
    </citation>
    <scope>NUCLEOTIDE SEQUENCE [LARGE SCALE GENOMIC DNA]</scope>
    <source>
        <strain evidence="1 2">B448-2</strain>
    </source>
</reference>
<evidence type="ECO:0000313" key="2">
    <source>
        <dbReference type="Proteomes" id="UP000241421"/>
    </source>
</evidence>
<dbReference type="EMBL" id="PXWF02000233">
    <property type="protein sequence ID" value="PWF47697.1"/>
    <property type="molecule type" value="Genomic_DNA"/>
</dbReference>
<keyword evidence="2" id="KW-1185">Reference proteome</keyword>
<organism evidence="1 2">
    <name type="scientific">Massilia glaciei</name>
    <dbReference type="NCBI Taxonomy" id="1524097"/>
    <lineage>
        <taxon>Bacteria</taxon>
        <taxon>Pseudomonadati</taxon>
        <taxon>Pseudomonadota</taxon>
        <taxon>Betaproteobacteria</taxon>
        <taxon>Burkholderiales</taxon>
        <taxon>Oxalobacteraceae</taxon>
        <taxon>Telluria group</taxon>
        <taxon>Massilia</taxon>
    </lineage>
</organism>
<evidence type="ECO:0008006" key="3">
    <source>
        <dbReference type="Google" id="ProtNLM"/>
    </source>
</evidence>
<dbReference type="AlphaFoldDB" id="A0A2U2HJI3"/>
<dbReference type="InterPro" id="IPR011042">
    <property type="entry name" value="6-blade_b-propeller_TolB-like"/>
</dbReference>
<proteinExistence type="predicted"/>
<evidence type="ECO:0000313" key="1">
    <source>
        <dbReference type="EMBL" id="PWF47697.1"/>
    </source>
</evidence>
<gene>
    <name evidence="1" type="ORF">C7C56_014115</name>
</gene>
<sequence>MRSDVPLYVMEFSGRLVKMKLGSGERTLLSDHRFYMTPTLLPSRDGRWLSYNGVLKGTGKTQYWMYDRHKQNDHLVYEHPAWGGGIPGFSPDSRYLAISASHDSRWTDTSRVGIFLFDTTTMRLIAVPFPPLRVNRTAYVSAGWSHDGKSLLILMRNMATKEGFDYFSYRIATGRLEKLAGRYNRSAIRHEFLRGARVIPAYEDLVLPSSLGGQSAWNAGHTLHAHFDNSRGADPYQLIVTSDKGVARPVAVGRYTHCEGRTLVISGWLDERHLVFRDSVNYFIFDAQTGTTAHLFNEDDMSIQFTW</sequence>